<accession>A0A942SX18</accession>
<dbReference type="EMBL" id="JAGYPE010000002">
    <property type="protein sequence ID" value="MBS4181797.1"/>
    <property type="molecule type" value="Genomic_DNA"/>
</dbReference>
<feature type="transmembrane region" description="Helical" evidence="1">
    <location>
        <begin position="116"/>
        <end position="138"/>
    </location>
</feature>
<feature type="transmembrane region" description="Helical" evidence="1">
    <location>
        <begin position="6"/>
        <end position="27"/>
    </location>
</feature>
<organism evidence="2">
    <name type="scientific">Neobacillus citreus</name>
    <dbReference type="NCBI Taxonomy" id="2833578"/>
    <lineage>
        <taxon>Bacteria</taxon>
        <taxon>Bacillati</taxon>
        <taxon>Bacillota</taxon>
        <taxon>Bacilli</taxon>
        <taxon>Bacillales</taxon>
        <taxon>Bacillaceae</taxon>
        <taxon>Neobacillus</taxon>
    </lineage>
</organism>
<evidence type="ECO:0000313" key="2">
    <source>
        <dbReference type="EMBL" id="MBS4181797.1"/>
    </source>
</evidence>
<keyword evidence="1" id="KW-0472">Membrane</keyword>
<protein>
    <submittedName>
        <fullName evidence="2">Uncharacterized protein</fullName>
    </submittedName>
</protein>
<gene>
    <name evidence="2" type="ORF">KHB02_10395</name>
</gene>
<feature type="transmembrane region" description="Helical" evidence="1">
    <location>
        <begin position="150"/>
        <end position="170"/>
    </location>
</feature>
<evidence type="ECO:0000256" key="1">
    <source>
        <dbReference type="SAM" id="Phobius"/>
    </source>
</evidence>
<proteinExistence type="predicted"/>
<name>A0A942SX18_9BACI</name>
<keyword evidence="1" id="KW-0812">Transmembrane</keyword>
<reference evidence="2" key="1">
    <citation type="submission" date="2021-05" db="EMBL/GenBank/DDBJ databases">
        <title>Novel Bacillus species.</title>
        <authorList>
            <person name="Liu G."/>
        </authorList>
    </citation>
    <scope>NUCLEOTIDE SEQUENCE</scope>
    <source>
        <strain evidence="2">FJAT-50051</strain>
    </source>
</reference>
<sequence length="184" mass="19727">MTLIAIVACEIAFWIAILGGLTARYVLRRRRLSTALLVAAPLVDVVLLALVTVDLVGGGTASWHHGLAAIYIGVSVAYGHRMIAWADTRFNHRFAGGPPPERLSGRRYTARCWGDVGRTTIAVLIAGVVLGGLIAVVADPARTEELQGTFALLGVVLGVEFLWAVSYTIWPKRPADATRRAALD</sequence>
<dbReference type="AlphaFoldDB" id="A0A942SX18"/>
<comment type="caution">
    <text evidence="2">The sequence shown here is derived from an EMBL/GenBank/DDBJ whole genome shotgun (WGS) entry which is preliminary data.</text>
</comment>
<feature type="transmembrane region" description="Helical" evidence="1">
    <location>
        <begin position="34"/>
        <end position="56"/>
    </location>
</feature>
<feature type="transmembrane region" description="Helical" evidence="1">
    <location>
        <begin position="62"/>
        <end position="79"/>
    </location>
</feature>
<keyword evidence="1" id="KW-1133">Transmembrane helix</keyword>